<dbReference type="KEGG" id="cme:CYME_CMR452C"/>
<protein>
    <recommendedName>
        <fullName evidence="3">Guanylyl cyclase</fullName>
    </recommendedName>
</protein>
<reference evidence="1 2" key="2">
    <citation type="journal article" date="2007" name="BMC Biol.">
        <title>A 100%-complete sequence reveals unusually simple genomic features in the hot-spring red alga Cyanidioschyzon merolae.</title>
        <authorList>
            <person name="Nozaki H."/>
            <person name="Takano H."/>
            <person name="Misumi O."/>
            <person name="Terasawa K."/>
            <person name="Matsuzaki M."/>
            <person name="Maruyama S."/>
            <person name="Nishida K."/>
            <person name="Yagisawa F."/>
            <person name="Yoshida Y."/>
            <person name="Fujiwara T."/>
            <person name="Takio S."/>
            <person name="Tamura K."/>
            <person name="Chung S.J."/>
            <person name="Nakamura S."/>
            <person name="Kuroiwa H."/>
            <person name="Tanaka K."/>
            <person name="Sato N."/>
            <person name="Kuroiwa T."/>
        </authorList>
    </citation>
    <scope>NUCLEOTIDE SEQUENCE [LARGE SCALE GENOMIC DNA]</scope>
    <source>
        <strain evidence="1 2">10D</strain>
    </source>
</reference>
<dbReference type="GeneID" id="16997069"/>
<dbReference type="PANTHER" id="PTHR31400">
    <property type="entry name" value="GUANYLYL CYCLASE DOMAIN CONTAINING PROTEIN 1 GUCD1"/>
    <property type="match status" value="1"/>
</dbReference>
<gene>
    <name evidence="1" type="ORF">CYME_CMR452C</name>
</gene>
<dbReference type="eggNOG" id="KOG4621">
    <property type="taxonomic scope" value="Eukaryota"/>
</dbReference>
<dbReference type="RefSeq" id="XP_005538658.1">
    <property type="nucleotide sequence ID" value="XM_005538601.1"/>
</dbReference>
<proteinExistence type="predicted"/>
<dbReference type="HOGENOM" id="CLU_064395_1_0_1"/>
<dbReference type="Pfam" id="PF09778">
    <property type="entry name" value="Guanylate_cyc_2"/>
    <property type="match status" value="2"/>
</dbReference>
<name>M1VH59_CYAM1</name>
<dbReference type="InterPro" id="IPR018616">
    <property type="entry name" value="GUCD1"/>
</dbReference>
<dbReference type="OrthoDB" id="206796at2759"/>
<dbReference type="Gramene" id="CMR452CT">
    <property type="protein sequence ID" value="CMR452CT"/>
    <property type="gene ID" value="CMR452C"/>
</dbReference>
<accession>M1VH59</accession>
<organism evidence="1 2">
    <name type="scientific">Cyanidioschyzon merolae (strain NIES-3377 / 10D)</name>
    <name type="common">Unicellular red alga</name>
    <dbReference type="NCBI Taxonomy" id="280699"/>
    <lineage>
        <taxon>Eukaryota</taxon>
        <taxon>Rhodophyta</taxon>
        <taxon>Bangiophyceae</taxon>
        <taxon>Cyanidiales</taxon>
        <taxon>Cyanidiaceae</taxon>
        <taxon>Cyanidioschyzon</taxon>
    </lineage>
</organism>
<dbReference type="OMA" id="VQDIQKH"/>
<dbReference type="AlphaFoldDB" id="M1VH59"/>
<dbReference type="Proteomes" id="UP000007014">
    <property type="component" value="Chromosome 18"/>
</dbReference>
<dbReference type="PANTHER" id="PTHR31400:SF1">
    <property type="entry name" value="PROTEIN GUCD1"/>
    <property type="match status" value="1"/>
</dbReference>
<reference evidence="1 2" key="1">
    <citation type="journal article" date="2004" name="Nature">
        <title>Genome sequence of the ultrasmall unicellular red alga Cyanidioschyzon merolae 10D.</title>
        <authorList>
            <person name="Matsuzaki M."/>
            <person name="Misumi O."/>
            <person name="Shin-i T."/>
            <person name="Maruyama S."/>
            <person name="Takahara M."/>
            <person name="Miyagishima S."/>
            <person name="Mori T."/>
            <person name="Nishida K."/>
            <person name="Yagisawa F."/>
            <person name="Nishida K."/>
            <person name="Yoshida Y."/>
            <person name="Nishimura Y."/>
            <person name="Nakao S."/>
            <person name="Kobayashi T."/>
            <person name="Momoyama Y."/>
            <person name="Higashiyama T."/>
            <person name="Minoda A."/>
            <person name="Sano M."/>
            <person name="Nomoto H."/>
            <person name="Oishi K."/>
            <person name="Hayashi H."/>
            <person name="Ohta F."/>
            <person name="Nishizaka S."/>
            <person name="Haga S."/>
            <person name="Miura S."/>
            <person name="Morishita T."/>
            <person name="Kabeya Y."/>
            <person name="Terasawa K."/>
            <person name="Suzuki Y."/>
            <person name="Ishii Y."/>
            <person name="Asakawa S."/>
            <person name="Takano H."/>
            <person name="Ohta N."/>
            <person name="Kuroiwa H."/>
            <person name="Tanaka K."/>
            <person name="Shimizu N."/>
            <person name="Sugano S."/>
            <person name="Sato N."/>
            <person name="Nozaki H."/>
            <person name="Ogasawara N."/>
            <person name="Kohara Y."/>
            <person name="Kuroiwa T."/>
        </authorList>
    </citation>
    <scope>NUCLEOTIDE SEQUENCE [LARGE SCALE GENOMIC DNA]</scope>
    <source>
        <strain evidence="1 2">10D</strain>
    </source>
</reference>
<keyword evidence="2" id="KW-1185">Reference proteome</keyword>
<sequence>MTSARNRSGNVSARGRERFATASTCQRHSHRVLAPLTQRADWDCGITCVENVFRYFCRPVPERSRLEELAGSRSTWTIDLVLLLHKTGFLNVAFWTTFAGINPTFKDWPFYRKAIESDAARVQSRFVLAQRLGIPVFSTLLPTMALIPAAYRAPHPDCGYKAPSLTVSKASVRPGSSPVWIVLVDRRHLRYSCSLPVRWSSKVLTWIREQLFHAFRSLDDSNFQGHYVLVLEYCPEIDAFLVMDPAEPRAGLHVERCVLDKARLAPGTDADIIRVMPEFSANLQAFGTFGACHEREESEHTLSSSRHSGRGPFS</sequence>
<dbReference type="EMBL" id="AP006500">
    <property type="protein sequence ID" value="BAM82622.1"/>
    <property type="molecule type" value="Genomic_DNA"/>
</dbReference>
<evidence type="ECO:0000313" key="1">
    <source>
        <dbReference type="EMBL" id="BAM82622.1"/>
    </source>
</evidence>
<evidence type="ECO:0008006" key="3">
    <source>
        <dbReference type="Google" id="ProtNLM"/>
    </source>
</evidence>
<evidence type="ECO:0000313" key="2">
    <source>
        <dbReference type="Proteomes" id="UP000007014"/>
    </source>
</evidence>